<organism evidence="1 2">
    <name type="scientific">Yoonia rhodophyticola</name>
    <dbReference type="NCBI Taxonomy" id="3137370"/>
    <lineage>
        <taxon>Bacteria</taxon>
        <taxon>Pseudomonadati</taxon>
        <taxon>Pseudomonadota</taxon>
        <taxon>Alphaproteobacteria</taxon>
        <taxon>Rhodobacterales</taxon>
        <taxon>Paracoccaceae</taxon>
        <taxon>Yoonia</taxon>
    </lineage>
</organism>
<gene>
    <name evidence="1" type="ORF">AABB31_04885</name>
</gene>
<dbReference type="RefSeq" id="WP_342077552.1">
    <property type="nucleotide sequence ID" value="NZ_CP151767.2"/>
</dbReference>
<dbReference type="EMBL" id="CP151767">
    <property type="protein sequence ID" value="WZU68260.1"/>
    <property type="molecule type" value="Genomic_DNA"/>
</dbReference>
<reference evidence="2" key="1">
    <citation type="submission" date="2024-04" db="EMBL/GenBank/DDBJ databases">
        <title>Phylogenomic analyses of a clade within the roseobacter group suggest taxonomic reassignments of species of the genera Aestuariivita, Citreicella, Loktanella, Nautella, Pelagibaca, Ruegeria, Thalassobius, Thiobacimonas and Tropicibacter, and the proposal o.</title>
        <authorList>
            <person name="Jeon C.O."/>
        </authorList>
    </citation>
    <scope>NUCLEOTIDE SEQUENCE [LARGE SCALE GENOMIC DNA]</scope>
    <source>
        <strain evidence="2">SS1-5</strain>
    </source>
</reference>
<evidence type="ECO:0000313" key="2">
    <source>
        <dbReference type="Proteomes" id="UP001470809"/>
    </source>
</evidence>
<dbReference type="KEGG" id="yrh:AABB31_04885"/>
<accession>A0AAN0MBM4</accession>
<keyword evidence="2" id="KW-1185">Reference proteome</keyword>
<proteinExistence type="predicted"/>
<dbReference type="Proteomes" id="UP001470809">
    <property type="component" value="Chromosome"/>
</dbReference>
<reference evidence="1 2" key="2">
    <citation type="submission" date="2024-08" db="EMBL/GenBank/DDBJ databases">
        <title>Phylogenomic analyses of a clade within the roseobacter group suggest taxonomic reassignments of species of the genera Aestuariivita, Citreicella, Loktanella, Nautella, Pelagibaca, Ruegeria, Thalassobius, Thiobacimonas and Tropicibacter, and the proposal o.</title>
        <authorList>
            <person name="Jeon C.O."/>
        </authorList>
    </citation>
    <scope>NUCLEOTIDE SEQUENCE [LARGE SCALE GENOMIC DNA]</scope>
    <source>
        <strain evidence="1 2">SS1-5</strain>
    </source>
</reference>
<name>A0AAN0MBM4_9RHOB</name>
<sequence length="108" mass="12297">MQFNIAHVLVTNPEDIRLIGFEPRKRGFLKIPHHIGLLCFRGIILSMERDHARRVSPFAGVAVDQVARQFGIARQYFWGHISPDGLARDALAVFRIGGDLLCYEILDR</sequence>
<evidence type="ECO:0000313" key="1">
    <source>
        <dbReference type="EMBL" id="WZU68260.1"/>
    </source>
</evidence>
<protein>
    <submittedName>
        <fullName evidence="1">Uncharacterized protein</fullName>
    </submittedName>
</protein>
<dbReference type="AlphaFoldDB" id="A0AAN0MBM4"/>